<evidence type="ECO:0000313" key="6">
    <source>
        <dbReference type="EMBL" id="GAH23127.1"/>
    </source>
</evidence>
<sequence>MLSYVIRRVIQLIPLLLILSIISFVIIELPPGDFLTMRILELRQAGTEVGEAEIARLTAQYGLDKPIYTRYFMWIWNIIRYGNFGRSFQWDMPVSEVIGERIALTMVISICTLFFTWMMAIPIGIYSATHQYSSFDYGFTFLGFIGLATPNFLLALVLMWLSFTYLGIPITGLFSPE</sequence>
<feature type="transmembrane region" description="Helical" evidence="4">
    <location>
        <begin position="137"/>
        <end position="163"/>
    </location>
</feature>
<evidence type="ECO:0000259" key="5">
    <source>
        <dbReference type="Pfam" id="PF19300"/>
    </source>
</evidence>
<keyword evidence="3" id="KW-1003">Cell membrane</keyword>
<feature type="transmembrane region" description="Helical" evidence="4">
    <location>
        <begin position="102"/>
        <end position="125"/>
    </location>
</feature>
<keyword evidence="4" id="KW-0812">Transmembrane</keyword>
<comment type="caution">
    <text evidence="6">The sequence shown here is derived from an EMBL/GenBank/DDBJ whole genome shotgun (WGS) entry which is preliminary data.</text>
</comment>
<evidence type="ECO:0000256" key="3">
    <source>
        <dbReference type="ARBA" id="ARBA00022475"/>
    </source>
</evidence>
<comment type="subcellular location">
    <subcellularLocation>
        <location evidence="1">Cell membrane</location>
        <topology evidence="1">Multi-pass membrane protein</topology>
    </subcellularLocation>
</comment>
<dbReference type="PANTHER" id="PTHR43163:SF6">
    <property type="entry name" value="DIPEPTIDE TRANSPORT SYSTEM PERMEASE PROTEIN DPPB-RELATED"/>
    <property type="match status" value="1"/>
</dbReference>
<proteinExistence type="predicted"/>
<evidence type="ECO:0000256" key="4">
    <source>
        <dbReference type="SAM" id="Phobius"/>
    </source>
</evidence>
<dbReference type="InterPro" id="IPR045621">
    <property type="entry name" value="BPD_transp_1_N"/>
</dbReference>
<protein>
    <recommendedName>
        <fullName evidence="5">ABC transporter type 1 GsiC-like N-terminal domain-containing protein</fullName>
    </recommendedName>
</protein>
<gene>
    <name evidence="6" type="ORF">S03H2_02000</name>
</gene>
<dbReference type="Pfam" id="PF19300">
    <property type="entry name" value="BPD_transp_1_N"/>
    <property type="match status" value="1"/>
</dbReference>
<feature type="transmembrane region" description="Helical" evidence="4">
    <location>
        <begin position="12"/>
        <end position="30"/>
    </location>
</feature>
<accession>X1DSI6</accession>
<evidence type="ECO:0000256" key="1">
    <source>
        <dbReference type="ARBA" id="ARBA00004651"/>
    </source>
</evidence>
<keyword evidence="4" id="KW-0472">Membrane</keyword>
<feature type="domain" description="ABC transporter type 1 GsiC-like N-terminal" evidence="5">
    <location>
        <begin position="1"/>
        <end position="107"/>
    </location>
</feature>
<dbReference type="AlphaFoldDB" id="X1DSI6"/>
<reference evidence="6" key="1">
    <citation type="journal article" date="2014" name="Front. Microbiol.">
        <title>High frequency of phylogenetically diverse reductive dehalogenase-homologous genes in deep subseafloor sedimentary metagenomes.</title>
        <authorList>
            <person name="Kawai M."/>
            <person name="Futagami T."/>
            <person name="Toyoda A."/>
            <person name="Takaki Y."/>
            <person name="Nishi S."/>
            <person name="Hori S."/>
            <person name="Arai W."/>
            <person name="Tsubouchi T."/>
            <person name="Morono Y."/>
            <person name="Uchiyama I."/>
            <person name="Ito T."/>
            <person name="Fujiyama A."/>
            <person name="Inagaki F."/>
            <person name="Takami H."/>
        </authorList>
    </citation>
    <scope>NUCLEOTIDE SEQUENCE</scope>
    <source>
        <strain evidence="6">Expedition CK06-06</strain>
    </source>
</reference>
<feature type="non-terminal residue" evidence="6">
    <location>
        <position position="177"/>
    </location>
</feature>
<keyword evidence="2" id="KW-0813">Transport</keyword>
<evidence type="ECO:0000256" key="2">
    <source>
        <dbReference type="ARBA" id="ARBA00022448"/>
    </source>
</evidence>
<name>X1DSI6_9ZZZZ</name>
<keyword evidence="4" id="KW-1133">Transmembrane helix</keyword>
<organism evidence="6">
    <name type="scientific">marine sediment metagenome</name>
    <dbReference type="NCBI Taxonomy" id="412755"/>
    <lineage>
        <taxon>unclassified sequences</taxon>
        <taxon>metagenomes</taxon>
        <taxon>ecological metagenomes</taxon>
    </lineage>
</organism>
<dbReference type="EMBL" id="BARU01000633">
    <property type="protein sequence ID" value="GAH23127.1"/>
    <property type="molecule type" value="Genomic_DNA"/>
</dbReference>
<dbReference type="PANTHER" id="PTHR43163">
    <property type="entry name" value="DIPEPTIDE TRANSPORT SYSTEM PERMEASE PROTEIN DPPB-RELATED"/>
    <property type="match status" value="1"/>
</dbReference>
<dbReference type="GO" id="GO:0005886">
    <property type="term" value="C:plasma membrane"/>
    <property type="evidence" value="ECO:0007669"/>
    <property type="project" value="UniProtKB-SubCell"/>
</dbReference>